<evidence type="ECO:0000256" key="13">
    <source>
        <dbReference type="ARBA" id="ARBA00022840"/>
    </source>
</evidence>
<dbReference type="FunFam" id="3.30.200.20:FF:000052">
    <property type="entry name" value="Serine/threonine-protein kinase RIO2"/>
    <property type="match status" value="1"/>
</dbReference>
<dbReference type="Pfam" id="PF01163">
    <property type="entry name" value="RIO1"/>
    <property type="match status" value="1"/>
</dbReference>
<dbReference type="SUPFAM" id="SSF56112">
    <property type="entry name" value="Protein kinase-like (PK-like)"/>
    <property type="match status" value="1"/>
</dbReference>
<keyword evidence="7" id="KW-0723">Serine/threonine-protein kinase</keyword>
<keyword evidence="14" id="KW-0460">Magnesium</keyword>
<dbReference type="GO" id="GO:0004674">
    <property type="term" value="F:protein serine/threonine kinase activity"/>
    <property type="evidence" value="ECO:0007669"/>
    <property type="project" value="UniProtKB-KW"/>
</dbReference>
<dbReference type="GO" id="GO:0005634">
    <property type="term" value="C:nucleus"/>
    <property type="evidence" value="ECO:0007669"/>
    <property type="project" value="TreeGrafter"/>
</dbReference>
<feature type="domain" description="RIO kinase" evidence="21">
    <location>
        <begin position="66"/>
        <end position="297"/>
    </location>
</feature>
<comment type="catalytic activity">
    <reaction evidence="16">
        <text>L-seryl-[protein] + ATP = O-phospho-L-seryl-[protein] + ADP + H(+)</text>
        <dbReference type="Rhea" id="RHEA:17989"/>
        <dbReference type="Rhea" id="RHEA-COMP:9863"/>
        <dbReference type="Rhea" id="RHEA-COMP:11604"/>
        <dbReference type="ChEBI" id="CHEBI:15378"/>
        <dbReference type="ChEBI" id="CHEBI:29999"/>
        <dbReference type="ChEBI" id="CHEBI:30616"/>
        <dbReference type="ChEBI" id="CHEBI:83421"/>
        <dbReference type="ChEBI" id="CHEBI:456216"/>
        <dbReference type="EC" id="2.7.11.1"/>
    </reaction>
</comment>
<dbReference type="InterPro" id="IPR018934">
    <property type="entry name" value="RIO_dom"/>
</dbReference>
<comment type="similarity">
    <text evidence="3">Belongs to the protein kinase superfamily. RIO-type Ser/Thr kinase family.</text>
</comment>
<comment type="catalytic activity">
    <reaction evidence="15">
        <text>L-threonyl-[protein] + ATP = O-phospho-L-threonyl-[protein] + ADP + H(+)</text>
        <dbReference type="Rhea" id="RHEA:46608"/>
        <dbReference type="Rhea" id="RHEA-COMP:11060"/>
        <dbReference type="Rhea" id="RHEA-COMP:11605"/>
        <dbReference type="ChEBI" id="CHEBI:15378"/>
        <dbReference type="ChEBI" id="CHEBI:30013"/>
        <dbReference type="ChEBI" id="CHEBI:30616"/>
        <dbReference type="ChEBI" id="CHEBI:61977"/>
        <dbReference type="ChEBI" id="CHEBI:456216"/>
        <dbReference type="EC" id="2.7.11.1"/>
    </reaction>
</comment>
<evidence type="ECO:0000313" key="23">
    <source>
        <dbReference type="Proteomes" id="UP001372834"/>
    </source>
</evidence>
<dbReference type="EMBL" id="JAWJWE010000011">
    <property type="protein sequence ID" value="KAK6630490.1"/>
    <property type="molecule type" value="Genomic_DNA"/>
</dbReference>
<dbReference type="InterPro" id="IPR036388">
    <property type="entry name" value="WH-like_DNA-bd_sf"/>
</dbReference>
<dbReference type="Gene3D" id="3.30.200.20">
    <property type="entry name" value="Phosphorylase Kinase, domain 1"/>
    <property type="match status" value="1"/>
</dbReference>
<keyword evidence="8" id="KW-0597">Phosphoprotein</keyword>
<evidence type="ECO:0000256" key="9">
    <source>
        <dbReference type="ARBA" id="ARBA00022679"/>
    </source>
</evidence>
<dbReference type="Gene3D" id="1.10.510.10">
    <property type="entry name" value="Transferase(Phosphotransferase) domain 1"/>
    <property type="match status" value="1"/>
</dbReference>
<keyword evidence="6" id="KW-0690">Ribosome biogenesis</keyword>
<dbReference type="GO" id="GO:0005524">
    <property type="term" value="F:ATP binding"/>
    <property type="evidence" value="ECO:0007669"/>
    <property type="project" value="UniProtKB-KW"/>
</dbReference>
<dbReference type="Proteomes" id="UP001372834">
    <property type="component" value="Unassembled WGS sequence"/>
</dbReference>
<dbReference type="AlphaFoldDB" id="A0AAN8S3H0"/>
<evidence type="ECO:0000256" key="17">
    <source>
        <dbReference type="ARBA" id="ARBA00064676"/>
    </source>
</evidence>
<evidence type="ECO:0000256" key="3">
    <source>
        <dbReference type="ARBA" id="ARBA00009196"/>
    </source>
</evidence>
<comment type="caution">
    <text evidence="22">The sequence shown here is derived from an EMBL/GenBank/DDBJ whole genome shotgun (WGS) entry which is preliminary data.</text>
</comment>
<dbReference type="GO" id="GO:0005829">
    <property type="term" value="C:cytosol"/>
    <property type="evidence" value="ECO:0007669"/>
    <property type="project" value="TreeGrafter"/>
</dbReference>
<dbReference type="GO" id="GO:0030688">
    <property type="term" value="C:preribosome, small subunit precursor"/>
    <property type="evidence" value="ECO:0007669"/>
    <property type="project" value="TreeGrafter"/>
</dbReference>
<dbReference type="CDD" id="cd05144">
    <property type="entry name" value="RIO2_C"/>
    <property type="match status" value="1"/>
</dbReference>
<evidence type="ECO:0000256" key="8">
    <source>
        <dbReference type="ARBA" id="ARBA00022553"/>
    </source>
</evidence>
<dbReference type="GO" id="GO:0030490">
    <property type="term" value="P:maturation of SSU-rRNA"/>
    <property type="evidence" value="ECO:0007669"/>
    <property type="project" value="TreeGrafter"/>
</dbReference>
<dbReference type="SMART" id="SM00090">
    <property type="entry name" value="RIO"/>
    <property type="match status" value="1"/>
</dbReference>
<evidence type="ECO:0000256" key="15">
    <source>
        <dbReference type="ARBA" id="ARBA00047899"/>
    </source>
</evidence>
<evidence type="ECO:0000256" key="2">
    <source>
        <dbReference type="ARBA" id="ARBA00004496"/>
    </source>
</evidence>
<sequence>MGKLNVTILRYMSQEEMRVLTAIEMGMKNHELVPGPLATSIANLKHGGVHKVLKDLCKNKLLTYERGKHYDGYRLTNSGYDFLALKTLSSRHVINEFGNQIGTGKESNIYVVLDEDKHFYCLKIHRLGRVCFRNIKEKRDYHKNRKTASWIYLSRISATKEFAYMKALYGRGLPVPRPVDFNRHCVVMELVVGRPLSQIQSVENVEELYDELMNLIVKFGNLGVIHGDFNEFNIMITDDEKPVIIDFPQMISTLHPDAEMYFNRDVHCIRAFFRRRFNYESSLSPSFHDVMREDTLDAEVSASGFTKGMELDLMKQVLNSENEEEEIDVMEDESGVEEFYSCDEDENTTYSHKKEKLVMFEHLSENSEPEEQNDDNCSVADGRHYFGSVRSYSTSSTIAPQVIQSKVKKALMNREKKELRKRIVAKGEASATTRSRRENRDIIKESNGIWGWN</sequence>
<evidence type="ECO:0000256" key="12">
    <source>
        <dbReference type="ARBA" id="ARBA00022777"/>
    </source>
</evidence>
<evidence type="ECO:0000256" key="1">
    <source>
        <dbReference type="ARBA" id="ARBA00001946"/>
    </source>
</evidence>
<dbReference type="PANTHER" id="PTHR45852:SF1">
    <property type="entry name" value="SERINE_THREONINE-PROTEIN KINASE RIO2"/>
    <property type="match status" value="1"/>
</dbReference>
<dbReference type="FunFam" id="1.10.10.10:FF:000053">
    <property type="entry name" value="Serine/threonine-protein kinase RIO2"/>
    <property type="match status" value="1"/>
</dbReference>
<dbReference type="Gene3D" id="1.10.10.10">
    <property type="entry name" value="Winged helix-like DNA-binding domain superfamily/Winged helix DNA-binding domain"/>
    <property type="match status" value="1"/>
</dbReference>
<dbReference type="InterPro" id="IPR000687">
    <property type="entry name" value="RIO_kinase"/>
</dbReference>
<proteinExistence type="inferred from homology"/>
<dbReference type="SUPFAM" id="SSF46785">
    <property type="entry name" value="Winged helix' DNA-binding domain"/>
    <property type="match status" value="1"/>
</dbReference>
<evidence type="ECO:0000256" key="19">
    <source>
        <dbReference type="ARBA" id="ARBA00068837"/>
    </source>
</evidence>
<dbReference type="InterPro" id="IPR030484">
    <property type="entry name" value="Rio2"/>
</dbReference>
<keyword evidence="13" id="KW-0067">ATP-binding</keyword>
<evidence type="ECO:0000256" key="10">
    <source>
        <dbReference type="ARBA" id="ARBA00022723"/>
    </source>
</evidence>
<keyword evidence="9" id="KW-0808">Transferase</keyword>
<keyword evidence="11" id="KW-0547">Nucleotide-binding</keyword>
<dbReference type="InterPro" id="IPR015285">
    <property type="entry name" value="RIO2_wHTH_N"/>
</dbReference>
<dbReference type="Pfam" id="PF09202">
    <property type="entry name" value="Rio2_N"/>
    <property type="match status" value="1"/>
</dbReference>
<comment type="subcellular location">
    <subcellularLocation>
        <location evidence="2">Cytoplasm</location>
    </subcellularLocation>
</comment>
<keyword evidence="12 22" id="KW-0418">Kinase</keyword>
<evidence type="ECO:0000256" key="5">
    <source>
        <dbReference type="ARBA" id="ARBA00022490"/>
    </source>
</evidence>
<evidence type="ECO:0000256" key="4">
    <source>
        <dbReference type="ARBA" id="ARBA00012513"/>
    </source>
</evidence>
<evidence type="ECO:0000256" key="16">
    <source>
        <dbReference type="ARBA" id="ARBA00048679"/>
    </source>
</evidence>
<evidence type="ECO:0000256" key="7">
    <source>
        <dbReference type="ARBA" id="ARBA00022527"/>
    </source>
</evidence>
<evidence type="ECO:0000256" key="6">
    <source>
        <dbReference type="ARBA" id="ARBA00022517"/>
    </source>
</evidence>
<dbReference type="FunFam" id="1.10.510.10:FF:000307">
    <property type="entry name" value="Serine/threonine-protein kinase RIO2"/>
    <property type="match status" value="1"/>
</dbReference>
<evidence type="ECO:0000313" key="22">
    <source>
        <dbReference type="EMBL" id="KAK6630490.1"/>
    </source>
</evidence>
<dbReference type="PROSITE" id="PS01245">
    <property type="entry name" value="RIO1"/>
    <property type="match status" value="1"/>
</dbReference>
<organism evidence="22 23">
    <name type="scientific">Polyplax serrata</name>
    <name type="common">Common mouse louse</name>
    <dbReference type="NCBI Taxonomy" id="468196"/>
    <lineage>
        <taxon>Eukaryota</taxon>
        <taxon>Metazoa</taxon>
        <taxon>Ecdysozoa</taxon>
        <taxon>Arthropoda</taxon>
        <taxon>Hexapoda</taxon>
        <taxon>Insecta</taxon>
        <taxon>Pterygota</taxon>
        <taxon>Neoptera</taxon>
        <taxon>Paraneoptera</taxon>
        <taxon>Psocodea</taxon>
        <taxon>Troctomorpha</taxon>
        <taxon>Phthiraptera</taxon>
        <taxon>Anoplura</taxon>
        <taxon>Polyplacidae</taxon>
        <taxon>Polyplax</taxon>
    </lineage>
</organism>
<keyword evidence="10" id="KW-0479">Metal-binding</keyword>
<evidence type="ECO:0000259" key="21">
    <source>
        <dbReference type="SMART" id="SM00090"/>
    </source>
</evidence>
<accession>A0AAN8S3H0</accession>
<comment type="subunit">
    <text evidence="17">Associated with late 40S pre-ribosomal particles. Interacts with PLK1 (via its N-terminus).</text>
</comment>
<dbReference type="EC" id="2.7.11.1" evidence="4"/>
<evidence type="ECO:0000256" key="11">
    <source>
        <dbReference type="ARBA" id="ARBA00022741"/>
    </source>
</evidence>
<comment type="cofactor">
    <cofactor evidence="1">
        <name>Mg(2+)</name>
        <dbReference type="ChEBI" id="CHEBI:18420"/>
    </cofactor>
</comment>
<name>A0AAN8S3H0_POLSC</name>
<protein>
    <recommendedName>
        <fullName evidence="18">Serine/threonine-protein kinase RIO2</fullName>
        <ecNumber evidence="4">2.7.11.1</ecNumber>
    </recommendedName>
    <alternativeName>
        <fullName evidence="20">RIO kinase 2</fullName>
    </alternativeName>
    <alternativeName>
        <fullName evidence="19">Serine/threonine-protein kinase rio2</fullName>
    </alternativeName>
</protein>
<reference evidence="22 23" key="1">
    <citation type="submission" date="2023-10" db="EMBL/GenBank/DDBJ databases">
        <title>Genomes of two closely related lineages of the louse Polyplax serrata with different host specificities.</title>
        <authorList>
            <person name="Martinu J."/>
            <person name="Tarabai H."/>
            <person name="Stefka J."/>
            <person name="Hypsa V."/>
        </authorList>
    </citation>
    <scope>NUCLEOTIDE SEQUENCE [LARGE SCALE GENOMIC DNA]</scope>
    <source>
        <strain evidence="22">HR10_N</strain>
    </source>
</reference>
<evidence type="ECO:0000256" key="18">
    <source>
        <dbReference type="ARBA" id="ARBA00068353"/>
    </source>
</evidence>
<keyword evidence="5" id="KW-0963">Cytoplasm</keyword>
<dbReference type="GO" id="GO:0046872">
    <property type="term" value="F:metal ion binding"/>
    <property type="evidence" value="ECO:0007669"/>
    <property type="project" value="UniProtKB-KW"/>
</dbReference>
<gene>
    <name evidence="22" type="primary">RIOK2</name>
    <name evidence="22" type="ORF">RUM43_014835</name>
</gene>
<dbReference type="InterPro" id="IPR018935">
    <property type="entry name" value="RIO_kinase_CS"/>
</dbReference>
<evidence type="ECO:0000256" key="20">
    <source>
        <dbReference type="ARBA" id="ARBA00076005"/>
    </source>
</evidence>
<evidence type="ECO:0000256" key="14">
    <source>
        <dbReference type="ARBA" id="ARBA00022842"/>
    </source>
</evidence>
<dbReference type="InterPro" id="IPR011009">
    <property type="entry name" value="Kinase-like_dom_sf"/>
</dbReference>
<dbReference type="PANTHER" id="PTHR45852">
    <property type="entry name" value="SER/THR-PROTEIN KINASE RIO2"/>
    <property type="match status" value="1"/>
</dbReference>
<dbReference type="InterPro" id="IPR036390">
    <property type="entry name" value="WH_DNA-bd_sf"/>
</dbReference>